<dbReference type="EMBL" id="MNPL01002438">
    <property type="protein sequence ID" value="OQR78268.1"/>
    <property type="molecule type" value="Genomic_DNA"/>
</dbReference>
<evidence type="ECO:0000313" key="1">
    <source>
        <dbReference type="EMBL" id="OQR78268.1"/>
    </source>
</evidence>
<organism evidence="1 2">
    <name type="scientific">Tropilaelaps mercedesae</name>
    <dbReference type="NCBI Taxonomy" id="418985"/>
    <lineage>
        <taxon>Eukaryota</taxon>
        <taxon>Metazoa</taxon>
        <taxon>Ecdysozoa</taxon>
        <taxon>Arthropoda</taxon>
        <taxon>Chelicerata</taxon>
        <taxon>Arachnida</taxon>
        <taxon>Acari</taxon>
        <taxon>Parasitiformes</taxon>
        <taxon>Mesostigmata</taxon>
        <taxon>Gamasina</taxon>
        <taxon>Dermanyssoidea</taxon>
        <taxon>Laelapidae</taxon>
        <taxon>Tropilaelaps</taxon>
    </lineage>
</organism>
<protein>
    <submittedName>
        <fullName evidence="1">Uncharacterized protein</fullName>
    </submittedName>
</protein>
<dbReference type="Proteomes" id="UP000192247">
    <property type="component" value="Unassembled WGS sequence"/>
</dbReference>
<evidence type="ECO:0000313" key="2">
    <source>
        <dbReference type="Proteomes" id="UP000192247"/>
    </source>
</evidence>
<proteinExistence type="predicted"/>
<feature type="non-terminal residue" evidence="1">
    <location>
        <position position="1"/>
    </location>
</feature>
<keyword evidence="2" id="KW-1185">Reference proteome</keyword>
<reference evidence="1 2" key="1">
    <citation type="journal article" date="2017" name="Gigascience">
        <title>Draft genome of the honey bee ectoparasitic mite, Tropilaelaps mercedesae, is shaped by the parasitic life history.</title>
        <authorList>
            <person name="Dong X."/>
            <person name="Armstrong S.D."/>
            <person name="Xia D."/>
            <person name="Makepeace B.L."/>
            <person name="Darby A.C."/>
            <person name="Kadowaki T."/>
        </authorList>
    </citation>
    <scope>NUCLEOTIDE SEQUENCE [LARGE SCALE GENOMIC DNA]</scope>
    <source>
        <strain evidence="1">Wuxi-XJTLU</strain>
    </source>
</reference>
<dbReference type="InParanoid" id="A0A1V9XY25"/>
<dbReference type="AlphaFoldDB" id="A0A1V9XY25"/>
<sequence length="80" mass="8944">KTEKLLYLEHAWIRVWHSSDYRAVCAITTKGKLQTSLKNGGCAPCSGWLRQDKRKGGSNYLIGLQSLINADNCAKKQAHL</sequence>
<comment type="caution">
    <text evidence="1">The sequence shown here is derived from an EMBL/GenBank/DDBJ whole genome shotgun (WGS) entry which is preliminary data.</text>
</comment>
<accession>A0A1V9XY25</accession>
<gene>
    <name evidence="1" type="ORF">BIW11_06518</name>
</gene>
<name>A0A1V9XY25_9ACAR</name>